<dbReference type="EMBL" id="DS028099">
    <property type="protein sequence ID" value="KMP09293.1"/>
    <property type="molecule type" value="Genomic_DNA"/>
</dbReference>
<dbReference type="Proteomes" id="UP000054565">
    <property type="component" value="Unassembled WGS sequence"/>
</dbReference>
<name>A0A0J6YQP8_COCIT</name>
<sequence length="161" mass="17917">MRLDAVGVVDAKENKGWGNLSPLRTLGREWATWSLDLAVATTTGSIGTCRETCQTTDRPRLYHPDESRALDQFELQHTLEMPGMRPRAPACSGGNSRPRPAHILHSKHTWKPSNDESLVLMPGPETRDQRRKGLLSPHLLSSLSLAQYHEDGAQRSLIICT</sequence>
<evidence type="ECO:0000313" key="1">
    <source>
        <dbReference type="EMBL" id="KMP09293.1"/>
    </source>
</evidence>
<organism evidence="1 2">
    <name type="scientific">Coccidioides immitis RMSCC 2394</name>
    <dbReference type="NCBI Taxonomy" id="404692"/>
    <lineage>
        <taxon>Eukaryota</taxon>
        <taxon>Fungi</taxon>
        <taxon>Dikarya</taxon>
        <taxon>Ascomycota</taxon>
        <taxon>Pezizomycotina</taxon>
        <taxon>Eurotiomycetes</taxon>
        <taxon>Eurotiomycetidae</taxon>
        <taxon>Onygenales</taxon>
        <taxon>Onygenaceae</taxon>
        <taxon>Coccidioides</taxon>
    </lineage>
</organism>
<gene>
    <name evidence="1" type="ORF">CIRG_09463</name>
</gene>
<accession>A0A0J6YQP8</accession>
<protein>
    <submittedName>
        <fullName evidence="1">Uncharacterized protein</fullName>
    </submittedName>
</protein>
<dbReference type="AlphaFoldDB" id="A0A0J6YQP8"/>
<proteinExistence type="predicted"/>
<evidence type="ECO:0000313" key="2">
    <source>
        <dbReference type="Proteomes" id="UP000054565"/>
    </source>
</evidence>
<reference evidence="2" key="1">
    <citation type="journal article" date="2010" name="Genome Res.">
        <title>Population genomic sequencing of Coccidioides fungi reveals recent hybridization and transposon control.</title>
        <authorList>
            <person name="Neafsey D.E."/>
            <person name="Barker B.M."/>
            <person name="Sharpton T.J."/>
            <person name="Stajich J.E."/>
            <person name="Park D.J."/>
            <person name="Whiston E."/>
            <person name="Hung C.-Y."/>
            <person name="McMahan C."/>
            <person name="White J."/>
            <person name="Sykes S."/>
            <person name="Heiman D."/>
            <person name="Young S."/>
            <person name="Zeng Q."/>
            <person name="Abouelleil A."/>
            <person name="Aftuck L."/>
            <person name="Bessette D."/>
            <person name="Brown A."/>
            <person name="FitzGerald M."/>
            <person name="Lui A."/>
            <person name="Macdonald J.P."/>
            <person name="Priest M."/>
            <person name="Orbach M.J."/>
            <person name="Galgiani J.N."/>
            <person name="Kirkland T.N."/>
            <person name="Cole G.T."/>
            <person name="Birren B.W."/>
            <person name="Henn M.R."/>
            <person name="Taylor J.W."/>
            <person name="Rounsley S.D."/>
        </authorList>
    </citation>
    <scope>NUCLEOTIDE SEQUENCE [LARGE SCALE GENOMIC DNA]</scope>
    <source>
        <strain evidence="2">RMSCC 2394</strain>
    </source>
</reference>